<name>A0A2X1CNG1_BREDI</name>
<reference evidence="2 3" key="1">
    <citation type="submission" date="2018-06" db="EMBL/GenBank/DDBJ databases">
        <authorList>
            <consortium name="Pathogen Informatics"/>
            <person name="Doyle S."/>
        </authorList>
    </citation>
    <scope>NUCLEOTIDE SEQUENCE [LARGE SCALE GENOMIC DNA]</scope>
    <source>
        <strain evidence="2 3">NCTC11165</strain>
    </source>
</reference>
<feature type="compositionally biased region" description="Basic and acidic residues" evidence="1">
    <location>
        <begin position="142"/>
        <end position="155"/>
    </location>
</feature>
<protein>
    <submittedName>
        <fullName evidence="2">Uncharacterized protein</fullName>
    </submittedName>
</protein>
<feature type="compositionally biased region" description="Basic residues" evidence="1">
    <location>
        <begin position="127"/>
        <end position="141"/>
    </location>
</feature>
<sequence>MREARTDCCPPAWKERDAYDRMLELDLAGWTWEALRRRPDDAGRILPLVGTRLVRRSPPLRVFETQAEDGPEIWGWRFPRPPVAGVGLLARRSRPGRTDRARRSRRSGRWRRLPVGPTAVPGDRPPFRRRTGADHHRRRRSVHPDRSEGRERAERTGPAGLRPRGVRRSRYRTAGARPARSPPPVRPFVAHALPGGTTGAPLGDGPSGLGRSAKRREPARDRHRPVRS</sequence>
<organism evidence="2 3">
    <name type="scientific">Brevundimonas diminuta</name>
    <name type="common">Pseudomonas diminuta</name>
    <dbReference type="NCBI Taxonomy" id="293"/>
    <lineage>
        <taxon>Bacteria</taxon>
        <taxon>Pseudomonadati</taxon>
        <taxon>Pseudomonadota</taxon>
        <taxon>Alphaproteobacteria</taxon>
        <taxon>Caulobacterales</taxon>
        <taxon>Caulobacteraceae</taxon>
        <taxon>Brevundimonas</taxon>
    </lineage>
</organism>
<accession>A0A2X1CNG1</accession>
<feature type="region of interest" description="Disordered" evidence="1">
    <location>
        <begin position="91"/>
        <end position="228"/>
    </location>
</feature>
<gene>
    <name evidence="2" type="ORF">NCTC11165_02537</name>
</gene>
<evidence type="ECO:0000256" key="1">
    <source>
        <dbReference type="SAM" id="MobiDB-lite"/>
    </source>
</evidence>
<dbReference type="Proteomes" id="UP000250358">
    <property type="component" value="Unassembled WGS sequence"/>
</dbReference>
<evidence type="ECO:0000313" key="2">
    <source>
        <dbReference type="EMBL" id="SPU46209.1"/>
    </source>
</evidence>
<feature type="compositionally biased region" description="Basic residues" evidence="1">
    <location>
        <begin position="102"/>
        <end position="112"/>
    </location>
</feature>
<dbReference type="AlphaFoldDB" id="A0A2X1CNG1"/>
<evidence type="ECO:0000313" key="3">
    <source>
        <dbReference type="Proteomes" id="UP000250358"/>
    </source>
</evidence>
<dbReference type="EMBL" id="UAQM01000030">
    <property type="protein sequence ID" value="SPU46209.1"/>
    <property type="molecule type" value="Genomic_DNA"/>
</dbReference>
<proteinExistence type="predicted"/>